<comment type="caution">
    <text evidence="3">The sequence shown here is derived from an EMBL/GenBank/DDBJ whole genome shotgun (WGS) entry which is preliminary data.</text>
</comment>
<protein>
    <submittedName>
        <fullName evidence="3">Uncharacterized protein</fullName>
    </submittedName>
</protein>
<feature type="compositionally biased region" description="Pro residues" evidence="1">
    <location>
        <begin position="379"/>
        <end position="418"/>
    </location>
</feature>
<sequence length="533" mass="57220">MKYLLAIFFISVSQFSIASPRSDGEITWTDVRLKLDHASASHGTAAASSKASIRTSMASQDDDQNKSATFTQDDAPSPLVQNQPLASPSLYPPLAPSPSSTIANQLRDSSQSQCPHNVPSPLPPYFVTPLYPTCVHPASDIPQSKADPLSPSSQSDTPLSYPPLASPFQAPFLRAVPPKLFQPLAPSLPTESPFESPFNPPLSSPDISSSSVDSPSASDPPTLSYPPLASPFQAPFLRAVPPKLFQPLAPSLPTESPFESPFNPPLSSPDISSSSVDSPSASDPPTSAPSASRSISPFLTPLDPPLFPFPPPVAQPSSSTLFPRTSPHSPAQQPVPVAQPPSSTFVPRTPRQSPAQQQVRRSRQGLPPPSRRREVPFRFLPPPQPPPPPPSPPPPPPSPPPPPPSPPPPPPHVLAPPPKEQKQSRHTFTAPPPRPHTVCNGPFLPWAPHHCVNPLLEHMPCLGIAHIVTIECPRFPIQGPPPPFSDCCGAYKEFNRRCMTSGVSLTDPRACIPNNICMLPYEIALLEMYCQYQ</sequence>
<evidence type="ECO:0000313" key="4">
    <source>
        <dbReference type="Proteomes" id="UP000825935"/>
    </source>
</evidence>
<feature type="region of interest" description="Disordered" evidence="1">
    <location>
        <begin position="184"/>
        <end position="228"/>
    </location>
</feature>
<evidence type="ECO:0000313" key="3">
    <source>
        <dbReference type="EMBL" id="KAH7439986.1"/>
    </source>
</evidence>
<keyword evidence="4" id="KW-1185">Reference proteome</keyword>
<feature type="compositionally biased region" description="Polar residues" evidence="1">
    <location>
        <begin position="344"/>
        <end position="359"/>
    </location>
</feature>
<feature type="compositionally biased region" description="Low complexity" evidence="1">
    <location>
        <begin position="326"/>
        <end position="343"/>
    </location>
</feature>
<dbReference type="EMBL" id="CM035409">
    <property type="protein sequence ID" value="KAH7439986.1"/>
    <property type="molecule type" value="Genomic_DNA"/>
</dbReference>
<feature type="compositionally biased region" description="Low complexity" evidence="1">
    <location>
        <begin position="268"/>
        <end position="301"/>
    </location>
</feature>
<feature type="region of interest" description="Disordered" evidence="1">
    <location>
        <begin position="44"/>
        <end position="118"/>
    </location>
</feature>
<evidence type="ECO:0000256" key="1">
    <source>
        <dbReference type="SAM" id="MobiDB-lite"/>
    </source>
</evidence>
<accession>A0A8T2V1B1</accession>
<organism evidence="3 4">
    <name type="scientific">Ceratopteris richardii</name>
    <name type="common">Triangle waterfern</name>
    <dbReference type="NCBI Taxonomy" id="49495"/>
    <lineage>
        <taxon>Eukaryota</taxon>
        <taxon>Viridiplantae</taxon>
        <taxon>Streptophyta</taxon>
        <taxon>Embryophyta</taxon>
        <taxon>Tracheophyta</taxon>
        <taxon>Polypodiopsida</taxon>
        <taxon>Polypodiidae</taxon>
        <taxon>Polypodiales</taxon>
        <taxon>Pteridineae</taxon>
        <taxon>Pteridaceae</taxon>
        <taxon>Parkerioideae</taxon>
        <taxon>Ceratopteris</taxon>
    </lineage>
</organism>
<feature type="signal peptide" evidence="2">
    <location>
        <begin position="1"/>
        <end position="18"/>
    </location>
</feature>
<dbReference type="AlphaFoldDB" id="A0A8T2V1B1"/>
<dbReference type="Proteomes" id="UP000825935">
    <property type="component" value="Chromosome 4"/>
</dbReference>
<keyword evidence="2" id="KW-0732">Signal</keyword>
<feature type="chain" id="PRO_5035826402" evidence="2">
    <location>
        <begin position="19"/>
        <end position="533"/>
    </location>
</feature>
<feature type="compositionally biased region" description="Low complexity" evidence="1">
    <location>
        <begin position="204"/>
        <end position="221"/>
    </location>
</feature>
<gene>
    <name evidence="3" type="ORF">KP509_04G086200</name>
</gene>
<feature type="compositionally biased region" description="Pro residues" evidence="1">
    <location>
        <begin position="302"/>
        <end position="314"/>
    </location>
</feature>
<evidence type="ECO:0000256" key="2">
    <source>
        <dbReference type="SAM" id="SignalP"/>
    </source>
</evidence>
<feature type="region of interest" description="Disordered" evidence="1">
    <location>
        <begin position="246"/>
        <end position="434"/>
    </location>
</feature>
<reference evidence="3" key="1">
    <citation type="submission" date="2021-08" db="EMBL/GenBank/DDBJ databases">
        <title>WGS assembly of Ceratopteris richardii.</title>
        <authorList>
            <person name="Marchant D.B."/>
            <person name="Chen G."/>
            <person name="Jenkins J."/>
            <person name="Shu S."/>
            <person name="Leebens-Mack J."/>
            <person name="Grimwood J."/>
            <person name="Schmutz J."/>
            <person name="Soltis P."/>
            <person name="Soltis D."/>
            <person name="Chen Z.-H."/>
        </authorList>
    </citation>
    <scope>NUCLEOTIDE SEQUENCE</scope>
    <source>
        <strain evidence="3">Whitten #5841</strain>
        <tissue evidence="3">Leaf</tissue>
    </source>
</reference>
<feature type="compositionally biased region" description="Polar residues" evidence="1">
    <location>
        <begin position="101"/>
        <end position="115"/>
    </location>
</feature>
<feature type="region of interest" description="Disordered" evidence="1">
    <location>
        <begin position="138"/>
        <end position="164"/>
    </location>
</feature>
<feature type="compositionally biased region" description="Polar residues" evidence="1">
    <location>
        <begin position="66"/>
        <end position="83"/>
    </location>
</feature>
<name>A0A8T2V1B1_CERRI</name>
<proteinExistence type="predicted"/>